<dbReference type="AlphaFoldDB" id="A0A6M3ZLG0"/>
<keyword evidence="2 3" id="KW-0732">Signal</keyword>
<accession>A0A6M3ZLG0</accession>
<comment type="similarity">
    <text evidence="1">Belongs to the leucine-binding protein family.</text>
</comment>
<dbReference type="Proteomes" id="UP000501648">
    <property type="component" value="Chromosome"/>
</dbReference>
<feature type="domain" description="Leucine-binding protein" evidence="4">
    <location>
        <begin position="27"/>
        <end position="366"/>
    </location>
</feature>
<dbReference type="Gene3D" id="3.40.50.2300">
    <property type="match status" value="2"/>
</dbReference>
<feature type="chain" id="PRO_5026896014" evidence="3">
    <location>
        <begin position="25"/>
        <end position="392"/>
    </location>
</feature>
<evidence type="ECO:0000313" key="5">
    <source>
        <dbReference type="EMBL" id="QJP99443.1"/>
    </source>
</evidence>
<dbReference type="InterPro" id="IPR028081">
    <property type="entry name" value="Leu-bd"/>
</dbReference>
<name>A0A6M3ZLG0_9BURK</name>
<organism evidence="5 6">
    <name type="scientific">Herbaspirillum rubrisubalbicans Os34</name>
    <dbReference type="NCBI Taxonomy" id="1235827"/>
    <lineage>
        <taxon>Bacteria</taxon>
        <taxon>Pseudomonadati</taxon>
        <taxon>Pseudomonadota</taxon>
        <taxon>Betaproteobacteria</taxon>
        <taxon>Burkholderiales</taxon>
        <taxon>Oxalobacteraceae</taxon>
        <taxon>Herbaspirillum</taxon>
    </lineage>
</organism>
<reference evidence="5 6" key="1">
    <citation type="journal article" date="2012" name="J. Bacteriol.">
        <title>Genome sequence of the pathogenic Herbaspirillum seropedicae strain Os34, isolated from rice roots.</title>
        <authorList>
            <person name="Ye W."/>
            <person name="Ye S."/>
            <person name="Liu J."/>
            <person name="Chang S."/>
            <person name="Chen M."/>
            <person name="Zhu B."/>
            <person name="Guo L."/>
            <person name="An Q."/>
        </authorList>
    </citation>
    <scope>NUCLEOTIDE SEQUENCE [LARGE SCALE GENOMIC DNA]</scope>
    <source>
        <strain evidence="5 6">Os34</strain>
    </source>
</reference>
<dbReference type="SUPFAM" id="SSF53822">
    <property type="entry name" value="Periplasmic binding protein-like I"/>
    <property type="match status" value="1"/>
</dbReference>
<dbReference type="EMBL" id="CP008956">
    <property type="protein sequence ID" value="QJP99443.1"/>
    <property type="molecule type" value="Genomic_DNA"/>
</dbReference>
<protein>
    <submittedName>
        <fullName evidence="5">ABC transporter substrate-binding protein</fullName>
    </submittedName>
</protein>
<feature type="signal peptide" evidence="3">
    <location>
        <begin position="1"/>
        <end position="24"/>
    </location>
</feature>
<evidence type="ECO:0000256" key="1">
    <source>
        <dbReference type="ARBA" id="ARBA00010062"/>
    </source>
</evidence>
<dbReference type="Pfam" id="PF13458">
    <property type="entry name" value="Peripla_BP_6"/>
    <property type="match status" value="1"/>
</dbReference>
<dbReference type="PANTHER" id="PTHR30483:SF6">
    <property type="entry name" value="PERIPLASMIC BINDING PROTEIN OF ABC TRANSPORTER FOR NATURAL AMINO ACIDS"/>
    <property type="match status" value="1"/>
</dbReference>
<sequence length="392" mass="41784">MALSKHIAAALTACTALTIGQAGAAEPLKIGFSAPLTGSQAVVGQDQLDGFNLALEQAKGQLGGRPVTLFKEDDQLKPEIGSQIVRKFVEKDKVDAIVGMGFSNVFMAGLKTVVDSGVVAIGTNAGPSPVAGAGCAPNVFSVAWQNDGSAEAVGQYVKSKGYQRVVLMAPNYQAGKDMMTGFKRFYQGQPADELYTQVGQTDYSAEIAQVQAAKADAVFVFYPGGMGVNFVKQFSQAGLLGKLPMFSVFTVDGTTMPALRDAAVGSVYGAMWDAALQSPENRQFVEAFQAKYKRVPSEYAATGYDAARLLDVAVRKVNGHTADRKAFAAAVKTAGAEFRSVRGPFSFNRNNMPVQNYYMFQVLKQGGQVLVKEQGVALDKHADSYVSLCKRM</sequence>
<evidence type="ECO:0000313" key="6">
    <source>
        <dbReference type="Proteomes" id="UP000501648"/>
    </source>
</evidence>
<dbReference type="InterPro" id="IPR028082">
    <property type="entry name" value="Peripla_BP_I"/>
</dbReference>
<dbReference type="CDD" id="cd06359">
    <property type="entry name" value="PBP1_Nba-like"/>
    <property type="match status" value="1"/>
</dbReference>
<dbReference type="RefSeq" id="WP_017451373.1">
    <property type="nucleotide sequence ID" value="NZ_CP008956.1"/>
</dbReference>
<dbReference type="InterPro" id="IPR051010">
    <property type="entry name" value="BCAA_transport"/>
</dbReference>
<evidence type="ECO:0000256" key="3">
    <source>
        <dbReference type="SAM" id="SignalP"/>
    </source>
</evidence>
<evidence type="ECO:0000259" key="4">
    <source>
        <dbReference type="Pfam" id="PF13458"/>
    </source>
</evidence>
<evidence type="ECO:0000256" key="2">
    <source>
        <dbReference type="ARBA" id="ARBA00022729"/>
    </source>
</evidence>
<dbReference type="PANTHER" id="PTHR30483">
    <property type="entry name" value="LEUCINE-SPECIFIC-BINDING PROTEIN"/>
    <property type="match status" value="1"/>
</dbReference>
<gene>
    <name evidence="5" type="ORF">C798_04155</name>
</gene>
<proteinExistence type="inferred from homology"/>